<dbReference type="Pfam" id="PF03583">
    <property type="entry name" value="LIP"/>
    <property type="match status" value="1"/>
</dbReference>
<dbReference type="SUPFAM" id="SSF53474">
    <property type="entry name" value="alpha/beta-Hydrolases"/>
    <property type="match status" value="1"/>
</dbReference>
<sequence length="431" mass="44574">MAVGRARKWVSAALTSAALVGGLLAAPATAGADADFYLPPSPLPTGGPGDVLRSAPSDLAIRVPTAEGIFPAQGTRLLYRSNDAKGAPNAVGGTYLEPSVPWNGPGDRPLVALAVGTHGQGDQCAPSKNLGGLVAYTPPLDLFTEYELISINAMLLRGIAVVVTDYDGLGTPGHHTYVNRPAQAHAVLDAARAALNLPGTSVTPDSPVGLFGYSQGGGATGAAAELAPTYAPELNLKGAYVGAPPADLVATLKQIDGTLLTGAIGYSINGLAHAYPEIGDEVDAEINDRGREMLAAVANQCVPETIARYGFQRTSDYTRTGEPLDVVLGRLPQVQKILAEQKIGTMTPAVPVLLQHGTQDDTVPYGQGRELALDWCGQGATVQFSPNPTPPVLPGFMVNHLVPMIAGMPESVAYLEARFLDEAAPSNCGAF</sequence>
<evidence type="ECO:0000256" key="1">
    <source>
        <dbReference type="SAM" id="SignalP"/>
    </source>
</evidence>
<dbReference type="EMBL" id="JAUZMZ010000037">
    <property type="protein sequence ID" value="MEE2032251.1"/>
    <property type="molecule type" value="Genomic_DNA"/>
</dbReference>
<evidence type="ECO:0000313" key="2">
    <source>
        <dbReference type="EMBL" id="MEE2032251.1"/>
    </source>
</evidence>
<dbReference type="Gene3D" id="3.40.50.1820">
    <property type="entry name" value="alpha/beta hydrolase"/>
    <property type="match status" value="1"/>
</dbReference>
<organism evidence="2 3">
    <name type="scientific">Rhodococcus chondri</name>
    <dbReference type="NCBI Taxonomy" id="3065941"/>
    <lineage>
        <taxon>Bacteria</taxon>
        <taxon>Bacillati</taxon>
        <taxon>Actinomycetota</taxon>
        <taxon>Actinomycetes</taxon>
        <taxon>Mycobacteriales</taxon>
        <taxon>Nocardiaceae</taxon>
        <taxon>Rhodococcus</taxon>
    </lineage>
</organism>
<dbReference type="Proteomes" id="UP001331936">
    <property type="component" value="Unassembled WGS sequence"/>
</dbReference>
<gene>
    <name evidence="2" type="ORF">Q8814_09055</name>
</gene>
<proteinExistence type="predicted"/>
<name>A0ABU7JQF7_9NOCA</name>
<reference evidence="2 3" key="1">
    <citation type="submission" date="2023-08" db="EMBL/GenBank/DDBJ databases">
        <authorList>
            <person name="Girao M."/>
            <person name="Carvalho M.F."/>
        </authorList>
    </citation>
    <scope>NUCLEOTIDE SEQUENCE [LARGE SCALE GENOMIC DNA]</scope>
    <source>
        <strain evidence="2 3">CC-R104</strain>
    </source>
</reference>
<dbReference type="InterPro" id="IPR005152">
    <property type="entry name" value="Lipase_secreted"/>
</dbReference>
<dbReference type="PANTHER" id="PTHR34853">
    <property type="match status" value="1"/>
</dbReference>
<dbReference type="Gene3D" id="1.10.260.130">
    <property type="match status" value="1"/>
</dbReference>
<dbReference type="RefSeq" id="WP_330151675.1">
    <property type="nucleotide sequence ID" value="NZ_JAUZMZ010000037.1"/>
</dbReference>
<keyword evidence="3" id="KW-1185">Reference proteome</keyword>
<keyword evidence="1" id="KW-0732">Signal</keyword>
<dbReference type="PIRSF" id="PIRSF029171">
    <property type="entry name" value="Esterase_LipA"/>
    <property type="match status" value="1"/>
</dbReference>
<protein>
    <submittedName>
        <fullName evidence="2">Lipase family protein</fullName>
    </submittedName>
</protein>
<dbReference type="PANTHER" id="PTHR34853:SF1">
    <property type="entry name" value="LIPASE 5"/>
    <property type="match status" value="1"/>
</dbReference>
<evidence type="ECO:0000313" key="3">
    <source>
        <dbReference type="Proteomes" id="UP001331936"/>
    </source>
</evidence>
<accession>A0ABU7JQF7</accession>
<comment type="caution">
    <text evidence="2">The sequence shown here is derived from an EMBL/GenBank/DDBJ whole genome shotgun (WGS) entry which is preliminary data.</text>
</comment>
<feature type="chain" id="PRO_5045726709" evidence="1">
    <location>
        <begin position="26"/>
        <end position="431"/>
    </location>
</feature>
<dbReference type="InterPro" id="IPR029058">
    <property type="entry name" value="AB_hydrolase_fold"/>
</dbReference>
<feature type="signal peptide" evidence="1">
    <location>
        <begin position="1"/>
        <end position="25"/>
    </location>
</feature>